<reference evidence="1 2" key="1">
    <citation type="submission" date="2020-07" db="EMBL/GenBank/DDBJ databases">
        <title>Sequencing the genomes of 1000 actinobacteria strains.</title>
        <authorList>
            <person name="Klenk H.-P."/>
        </authorList>
    </citation>
    <scope>NUCLEOTIDE SEQUENCE [LARGE SCALE GENOMIC DNA]</scope>
    <source>
        <strain evidence="1 2">DSM 102047</strain>
    </source>
</reference>
<proteinExistence type="predicted"/>
<dbReference type="Proteomes" id="UP000521748">
    <property type="component" value="Unassembled WGS sequence"/>
</dbReference>
<dbReference type="SUPFAM" id="SSF48452">
    <property type="entry name" value="TPR-like"/>
    <property type="match status" value="1"/>
</dbReference>
<gene>
    <name evidence="1" type="ORF">FHU41_000554</name>
</gene>
<keyword evidence="2" id="KW-1185">Reference proteome</keyword>
<accession>A0A7Y9LRN2</accession>
<dbReference type="EMBL" id="JACBYQ010000001">
    <property type="protein sequence ID" value="NYE94333.1"/>
    <property type="molecule type" value="Genomic_DNA"/>
</dbReference>
<evidence type="ECO:0000313" key="2">
    <source>
        <dbReference type="Proteomes" id="UP000521748"/>
    </source>
</evidence>
<dbReference type="AlphaFoldDB" id="A0A7Y9LRN2"/>
<sequence>MSSYSEFSDYSDWPDAGFPGIAINPQTLLCEVIDEEACEQAFQASSDDGERVFVLLARGENNRAAELIAEARLADPGSLRLRILEADLARSVHETERAIRRLRNLVTEYRDSHWESVIRQHLGKAYFVAGQYQSAASSFSSALNQRVAAGAEAALIYSSTVALQRAREMVERAESVA</sequence>
<protein>
    <submittedName>
        <fullName evidence="1">Lipopolysaccharide biosynthesis regulator YciM</fullName>
    </submittedName>
</protein>
<dbReference type="Gene3D" id="1.25.40.10">
    <property type="entry name" value="Tetratricopeptide repeat domain"/>
    <property type="match status" value="1"/>
</dbReference>
<comment type="caution">
    <text evidence="1">The sequence shown here is derived from an EMBL/GenBank/DDBJ whole genome shotgun (WGS) entry which is preliminary data.</text>
</comment>
<evidence type="ECO:0000313" key="1">
    <source>
        <dbReference type="EMBL" id="NYE94333.1"/>
    </source>
</evidence>
<name>A0A7Y9LRN2_9MICC</name>
<dbReference type="InterPro" id="IPR011990">
    <property type="entry name" value="TPR-like_helical_dom_sf"/>
</dbReference>
<dbReference type="RefSeq" id="WP_179388106.1">
    <property type="nucleotide sequence ID" value="NZ_JACBYQ010000001.1"/>
</dbReference>
<organism evidence="1 2">
    <name type="scientific">Psychromicrobium silvestre</name>
    <dbReference type="NCBI Taxonomy" id="1645614"/>
    <lineage>
        <taxon>Bacteria</taxon>
        <taxon>Bacillati</taxon>
        <taxon>Actinomycetota</taxon>
        <taxon>Actinomycetes</taxon>
        <taxon>Micrococcales</taxon>
        <taxon>Micrococcaceae</taxon>
        <taxon>Psychromicrobium</taxon>
    </lineage>
</organism>